<dbReference type="InterPro" id="IPR051153">
    <property type="entry name" value="Yeast_CWMannoprotein_PIR"/>
</dbReference>
<gene>
    <name evidence="9" type="ORF">K402DRAFT_383751</name>
</gene>
<comment type="subcellular location">
    <subcellularLocation>
        <location evidence="1">Secreted</location>
        <location evidence="1">Cell wall</location>
    </subcellularLocation>
</comment>
<dbReference type="GO" id="GO:0005199">
    <property type="term" value="F:structural constituent of cell wall"/>
    <property type="evidence" value="ECO:0007669"/>
    <property type="project" value="TreeGrafter"/>
</dbReference>
<keyword evidence="4 7" id="KW-0732">Signal</keyword>
<keyword evidence="3" id="KW-0964">Secreted</keyword>
<dbReference type="AlphaFoldDB" id="A0A6G1GQ56"/>
<evidence type="ECO:0000313" key="10">
    <source>
        <dbReference type="Proteomes" id="UP000800041"/>
    </source>
</evidence>
<keyword evidence="10" id="KW-1185">Reference proteome</keyword>
<organism evidence="9 10">
    <name type="scientific">Aulographum hederae CBS 113979</name>
    <dbReference type="NCBI Taxonomy" id="1176131"/>
    <lineage>
        <taxon>Eukaryota</taxon>
        <taxon>Fungi</taxon>
        <taxon>Dikarya</taxon>
        <taxon>Ascomycota</taxon>
        <taxon>Pezizomycotina</taxon>
        <taxon>Dothideomycetes</taxon>
        <taxon>Pleosporomycetidae</taxon>
        <taxon>Aulographales</taxon>
        <taxon>Aulographaceae</taxon>
    </lineage>
</organism>
<dbReference type="PANTHER" id="PTHR47254">
    <property type="entry name" value="CELL WALL MANNOPROTEIN CIS3-RELATED"/>
    <property type="match status" value="1"/>
</dbReference>
<dbReference type="Pfam" id="PF22799">
    <property type="entry name" value="PIR1-like_C"/>
    <property type="match status" value="1"/>
</dbReference>
<dbReference type="GO" id="GO:0031505">
    <property type="term" value="P:fungal-type cell wall organization"/>
    <property type="evidence" value="ECO:0007669"/>
    <property type="project" value="TreeGrafter"/>
</dbReference>
<proteinExistence type="inferred from homology"/>
<feature type="signal peptide" evidence="7">
    <location>
        <begin position="1"/>
        <end position="15"/>
    </location>
</feature>
<accession>A0A6G1GQ56</accession>
<feature type="domain" description="Cell wall mannoprotein PIR1-like C-terminal" evidence="8">
    <location>
        <begin position="72"/>
        <end position="149"/>
    </location>
</feature>
<name>A0A6G1GQ56_9PEZI</name>
<protein>
    <recommendedName>
        <fullName evidence="8">Cell wall mannoprotein PIR1-like C-terminal domain-containing protein</fullName>
    </recommendedName>
</protein>
<evidence type="ECO:0000259" key="8">
    <source>
        <dbReference type="Pfam" id="PF22799"/>
    </source>
</evidence>
<sequence length="275" mass="28175">MRTILALAIAASVYGLPQGVTEEIPPPGGAPSGCKPSASGTFQIGPLAVDMRSKRDLSEVPSDVLTVTLENGVLTDALKRTGYIADNFQFQFDGPPQAGAIYTSGFSLCSDNSLALGPTTVFYQCLSGDFSNLYFQTDKGSLPEQCSPVHLQAINFSGGDSQGGGAVPASQLPDGQPNFPTGATIMPSPSTPPLPPLSESGDGQPIASTMIPSVAPPMPSAPVPSPAPSAPAPSMAPPAPPASSGVVPITQISDGQVRLPQRPSASFKKLRKLIH</sequence>
<evidence type="ECO:0000256" key="2">
    <source>
        <dbReference type="ARBA" id="ARBA00022512"/>
    </source>
</evidence>
<evidence type="ECO:0000256" key="5">
    <source>
        <dbReference type="ARBA" id="ARBA00038219"/>
    </source>
</evidence>
<dbReference type="EMBL" id="ML977179">
    <property type="protein sequence ID" value="KAF1982952.1"/>
    <property type="molecule type" value="Genomic_DNA"/>
</dbReference>
<keyword evidence="2" id="KW-0134">Cell wall</keyword>
<feature type="compositionally biased region" description="Pro residues" evidence="6">
    <location>
        <begin position="214"/>
        <end position="241"/>
    </location>
</feature>
<evidence type="ECO:0000256" key="4">
    <source>
        <dbReference type="ARBA" id="ARBA00022729"/>
    </source>
</evidence>
<evidence type="ECO:0000313" key="9">
    <source>
        <dbReference type="EMBL" id="KAF1982952.1"/>
    </source>
</evidence>
<evidence type="ECO:0000256" key="3">
    <source>
        <dbReference type="ARBA" id="ARBA00022525"/>
    </source>
</evidence>
<feature type="region of interest" description="Disordered" evidence="6">
    <location>
        <begin position="157"/>
        <end position="275"/>
    </location>
</feature>
<feature type="chain" id="PRO_5026260066" description="Cell wall mannoprotein PIR1-like C-terminal domain-containing protein" evidence="7">
    <location>
        <begin position="16"/>
        <end position="275"/>
    </location>
</feature>
<dbReference type="Proteomes" id="UP000800041">
    <property type="component" value="Unassembled WGS sequence"/>
</dbReference>
<dbReference type="InterPro" id="IPR054508">
    <property type="entry name" value="PIR1-like_C"/>
</dbReference>
<dbReference type="PANTHER" id="PTHR47254:SF1">
    <property type="entry name" value="CELL WALL MANNOPROTEIN CIS3-RELATED"/>
    <property type="match status" value="1"/>
</dbReference>
<comment type="similarity">
    <text evidence="5">Belongs to the PIR protein family.</text>
</comment>
<dbReference type="GO" id="GO:0009277">
    <property type="term" value="C:fungal-type cell wall"/>
    <property type="evidence" value="ECO:0007669"/>
    <property type="project" value="TreeGrafter"/>
</dbReference>
<evidence type="ECO:0000256" key="1">
    <source>
        <dbReference type="ARBA" id="ARBA00004191"/>
    </source>
</evidence>
<dbReference type="OrthoDB" id="5415592at2759"/>
<evidence type="ECO:0000256" key="7">
    <source>
        <dbReference type="SAM" id="SignalP"/>
    </source>
</evidence>
<reference evidence="9" key="1">
    <citation type="journal article" date="2020" name="Stud. Mycol.">
        <title>101 Dothideomycetes genomes: a test case for predicting lifestyles and emergence of pathogens.</title>
        <authorList>
            <person name="Haridas S."/>
            <person name="Albert R."/>
            <person name="Binder M."/>
            <person name="Bloem J."/>
            <person name="Labutti K."/>
            <person name="Salamov A."/>
            <person name="Andreopoulos B."/>
            <person name="Baker S."/>
            <person name="Barry K."/>
            <person name="Bills G."/>
            <person name="Bluhm B."/>
            <person name="Cannon C."/>
            <person name="Castanera R."/>
            <person name="Culley D."/>
            <person name="Daum C."/>
            <person name="Ezra D."/>
            <person name="Gonzalez J."/>
            <person name="Henrissat B."/>
            <person name="Kuo A."/>
            <person name="Liang C."/>
            <person name="Lipzen A."/>
            <person name="Lutzoni F."/>
            <person name="Magnuson J."/>
            <person name="Mondo S."/>
            <person name="Nolan M."/>
            <person name="Ohm R."/>
            <person name="Pangilinan J."/>
            <person name="Park H.-J."/>
            <person name="Ramirez L."/>
            <person name="Alfaro M."/>
            <person name="Sun H."/>
            <person name="Tritt A."/>
            <person name="Yoshinaga Y."/>
            <person name="Zwiers L.-H."/>
            <person name="Turgeon B."/>
            <person name="Goodwin S."/>
            <person name="Spatafora J."/>
            <person name="Crous P."/>
            <person name="Grigoriev I."/>
        </authorList>
    </citation>
    <scope>NUCLEOTIDE SEQUENCE</scope>
    <source>
        <strain evidence="9">CBS 113979</strain>
    </source>
</reference>
<evidence type="ECO:0000256" key="6">
    <source>
        <dbReference type="SAM" id="MobiDB-lite"/>
    </source>
</evidence>